<comment type="caution">
    <text evidence="1">The sequence shown here is derived from an EMBL/GenBank/DDBJ whole genome shotgun (WGS) entry which is preliminary data.</text>
</comment>
<organism evidence="1 2">
    <name type="scientific">Albidovulum sediminis</name>
    <dbReference type="NCBI Taxonomy" id="3066345"/>
    <lineage>
        <taxon>Bacteria</taxon>
        <taxon>Pseudomonadati</taxon>
        <taxon>Pseudomonadota</taxon>
        <taxon>Alphaproteobacteria</taxon>
        <taxon>Rhodobacterales</taxon>
        <taxon>Paracoccaceae</taxon>
        <taxon>Albidovulum</taxon>
    </lineage>
</organism>
<keyword evidence="2" id="KW-1185">Reference proteome</keyword>
<proteinExistence type="predicted"/>
<evidence type="ECO:0000313" key="1">
    <source>
        <dbReference type="EMBL" id="MCT8328883.1"/>
    </source>
</evidence>
<dbReference type="EMBL" id="JAOCQF010000001">
    <property type="protein sequence ID" value="MCT8328883.1"/>
    <property type="molecule type" value="Genomic_DNA"/>
</dbReference>
<accession>A0ABT2NIY3</accession>
<dbReference type="InterPro" id="IPR022172">
    <property type="entry name" value="DUF3703"/>
</dbReference>
<protein>
    <submittedName>
        <fullName evidence="1">DUF3703 domain-containing protein</fullName>
    </submittedName>
</protein>
<gene>
    <name evidence="1" type="ORF">N5I32_05060</name>
</gene>
<dbReference type="Pfam" id="PF12487">
    <property type="entry name" value="DUF3703"/>
    <property type="match status" value="1"/>
</dbReference>
<evidence type="ECO:0000313" key="2">
    <source>
        <dbReference type="Proteomes" id="UP001205601"/>
    </source>
</evidence>
<sequence>MKPLGRGRIVLWEGASLWAFEVPRAPTARHSTQPHAHHALQFTLSAGGEFTFRIGTESASGPAVLIGPDVSHVYQAVGRNVILFVEPESRLGAALLRKLAGRRFLRSDPEPFADLAFGLTCIWADHRPDEQTLVTLGKAISDRLAETVPMASDVRVHWHMLRWGLRQRDAKEVAGQVLRIAGAATKTAVGLVPIGNTGGANVSPLKPMPVPEDLAKTLAATGQAPIRRQHAEHRPNGA</sequence>
<name>A0ABT2NIY3_9RHOB</name>
<dbReference type="Proteomes" id="UP001205601">
    <property type="component" value="Unassembled WGS sequence"/>
</dbReference>
<reference evidence="2" key="1">
    <citation type="submission" date="2023-07" db="EMBL/GenBank/DDBJ databases">
        <title>Defluviimonas sediminis sp. nov., isolated from mangrove sediment.</title>
        <authorList>
            <person name="Liu L."/>
            <person name="Li J."/>
            <person name="Huang Y."/>
            <person name="Pan J."/>
            <person name="Li M."/>
        </authorList>
    </citation>
    <scope>NUCLEOTIDE SEQUENCE [LARGE SCALE GENOMIC DNA]</scope>
    <source>
        <strain evidence="2">FT324</strain>
    </source>
</reference>
<dbReference type="RefSeq" id="WP_261494305.1">
    <property type="nucleotide sequence ID" value="NZ_JAOCQF010000001.1"/>
</dbReference>